<dbReference type="EMBL" id="JBHFAB010000005">
    <property type="protein sequence ID" value="MFC1416656.1"/>
    <property type="molecule type" value="Genomic_DNA"/>
</dbReference>
<keyword evidence="2" id="KW-1185">Reference proteome</keyword>
<dbReference type="RefSeq" id="WP_380534083.1">
    <property type="nucleotide sequence ID" value="NZ_JBHFAB010000005.1"/>
</dbReference>
<organism evidence="1 2">
    <name type="scientific">Streptacidiphilus cavernicola</name>
    <dbReference type="NCBI Taxonomy" id="3342716"/>
    <lineage>
        <taxon>Bacteria</taxon>
        <taxon>Bacillati</taxon>
        <taxon>Actinomycetota</taxon>
        <taxon>Actinomycetes</taxon>
        <taxon>Kitasatosporales</taxon>
        <taxon>Streptomycetaceae</taxon>
        <taxon>Streptacidiphilus</taxon>
    </lineage>
</organism>
<sequence length="118" mass="12627">MTGTLSNGRQTVPWNNPLAPGAQWFKASDTELDAILKNCVIVTVLPDSTEHTSVGIPNGTRMVGISDDKDELAPVLHFSRAEFTIFARGIVSGQFVHLYASDDELTAAGLDLADVDSP</sequence>
<accession>A0ABV6VSD3</accession>
<comment type="caution">
    <text evidence="1">The sequence shown here is derived from an EMBL/GenBank/DDBJ whole genome shotgun (WGS) entry which is preliminary data.</text>
</comment>
<reference evidence="1 2" key="1">
    <citation type="submission" date="2024-09" db="EMBL/GenBank/DDBJ databases">
        <authorList>
            <person name="Lee S.D."/>
        </authorList>
    </citation>
    <scope>NUCLEOTIDE SEQUENCE [LARGE SCALE GENOMIC DNA]</scope>
    <source>
        <strain evidence="1 2">N8-3</strain>
    </source>
</reference>
<evidence type="ECO:0000313" key="1">
    <source>
        <dbReference type="EMBL" id="MFC1416656.1"/>
    </source>
</evidence>
<gene>
    <name evidence="1" type="ORF">ACEZDE_08380</name>
</gene>
<name>A0ABV6VSD3_9ACTN</name>
<evidence type="ECO:0000313" key="2">
    <source>
        <dbReference type="Proteomes" id="UP001592531"/>
    </source>
</evidence>
<proteinExistence type="predicted"/>
<dbReference type="Proteomes" id="UP001592531">
    <property type="component" value="Unassembled WGS sequence"/>
</dbReference>
<protein>
    <submittedName>
        <fullName evidence="1">DUF397 domain-containing protein</fullName>
    </submittedName>
</protein>